<dbReference type="STRING" id="4072.A0A2G2Z4M6"/>
<keyword evidence="2" id="KW-1185">Reference proteome</keyword>
<evidence type="ECO:0000313" key="2">
    <source>
        <dbReference type="Proteomes" id="UP000222542"/>
    </source>
</evidence>
<evidence type="ECO:0008006" key="3">
    <source>
        <dbReference type="Google" id="ProtNLM"/>
    </source>
</evidence>
<accession>A0A2G2Z4M6</accession>
<sequence length="261" mass="29381">MERNLRRRTAYGEMSSEQKIVLLERRRVQYAAKRQTTLKNPTAATSKESSSSLEPCNIILPQHTLYMRDKPIAFRNAAVAQHMALRSRIYLITTDTPDWTCEVQIADISLERKGPEKQMLFQNLLLEDEEGQQIRVAVYGDDIAYYADKLVLLNTYLISAARIPKQMVITFATLRNTQFLLTLWGGFSEIEGPELVKSNKSILSGRASTVLLGHASGSFPRHPPLIIDSDSHKLISIAEMTSQTSVGIFNVEATMSISDEF</sequence>
<dbReference type="InterPro" id="IPR012340">
    <property type="entry name" value="NA-bd_OB-fold"/>
</dbReference>
<gene>
    <name evidence="1" type="ORF">T459_20451</name>
</gene>
<protein>
    <recommendedName>
        <fullName evidence="3">Replication protein A OB domain-containing protein</fullName>
    </recommendedName>
</protein>
<dbReference type="Gene3D" id="2.40.50.140">
    <property type="entry name" value="Nucleic acid-binding proteins"/>
    <property type="match status" value="1"/>
</dbReference>
<organism evidence="1 2">
    <name type="scientific">Capsicum annuum</name>
    <name type="common">Capsicum pepper</name>
    <dbReference type="NCBI Taxonomy" id="4072"/>
    <lineage>
        <taxon>Eukaryota</taxon>
        <taxon>Viridiplantae</taxon>
        <taxon>Streptophyta</taxon>
        <taxon>Embryophyta</taxon>
        <taxon>Tracheophyta</taxon>
        <taxon>Spermatophyta</taxon>
        <taxon>Magnoliopsida</taxon>
        <taxon>eudicotyledons</taxon>
        <taxon>Gunneridae</taxon>
        <taxon>Pentapetalae</taxon>
        <taxon>asterids</taxon>
        <taxon>lamiids</taxon>
        <taxon>Solanales</taxon>
        <taxon>Solanaceae</taxon>
        <taxon>Solanoideae</taxon>
        <taxon>Capsiceae</taxon>
        <taxon>Capsicum</taxon>
    </lineage>
</organism>
<comment type="caution">
    <text evidence="1">The sequence shown here is derived from an EMBL/GenBank/DDBJ whole genome shotgun (WGS) entry which is preliminary data.</text>
</comment>
<dbReference type="EMBL" id="AYRZ02000007">
    <property type="protein sequence ID" value="PHT76929.1"/>
    <property type="molecule type" value="Genomic_DNA"/>
</dbReference>
<reference evidence="1 2" key="2">
    <citation type="journal article" date="2017" name="Genome Biol.">
        <title>New reference genome sequences of hot pepper reveal the massive evolution of plant disease-resistance genes by retroduplication.</title>
        <authorList>
            <person name="Kim S."/>
            <person name="Park J."/>
            <person name="Yeom S.I."/>
            <person name="Kim Y.M."/>
            <person name="Seo E."/>
            <person name="Kim K.T."/>
            <person name="Kim M.S."/>
            <person name="Lee J.M."/>
            <person name="Cheong K."/>
            <person name="Shin H.S."/>
            <person name="Kim S.B."/>
            <person name="Han K."/>
            <person name="Lee J."/>
            <person name="Park M."/>
            <person name="Lee H.A."/>
            <person name="Lee H.Y."/>
            <person name="Lee Y."/>
            <person name="Oh S."/>
            <person name="Lee J.H."/>
            <person name="Choi E."/>
            <person name="Choi E."/>
            <person name="Lee S.E."/>
            <person name="Jeon J."/>
            <person name="Kim H."/>
            <person name="Choi G."/>
            <person name="Song H."/>
            <person name="Lee J."/>
            <person name="Lee S.C."/>
            <person name="Kwon J.K."/>
            <person name="Lee H.Y."/>
            <person name="Koo N."/>
            <person name="Hong Y."/>
            <person name="Kim R.W."/>
            <person name="Kang W.H."/>
            <person name="Huh J.H."/>
            <person name="Kang B.C."/>
            <person name="Yang T.J."/>
            <person name="Lee Y.H."/>
            <person name="Bennetzen J.L."/>
            <person name="Choi D."/>
        </authorList>
    </citation>
    <scope>NUCLEOTIDE SEQUENCE [LARGE SCALE GENOMIC DNA]</scope>
    <source>
        <strain evidence="2">cv. CM334</strain>
    </source>
</reference>
<dbReference type="Gramene" id="PHT76929">
    <property type="protein sequence ID" value="PHT76929"/>
    <property type="gene ID" value="T459_20451"/>
</dbReference>
<reference evidence="1 2" key="1">
    <citation type="journal article" date="2014" name="Nat. Genet.">
        <title>Genome sequence of the hot pepper provides insights into the evolution of pungency in Capsicum species.</title>
        <authorList>
            <person name="Kim S."/>
            <person name="Park M."/>
            <person name="Yeom S.I."/>
            <person name="Kim Y.M."/>
            <person name="Lee J.M."/>
            <person name="Lee H.A."/>
            <person name="Seo E."/>
            <person name="Choi J."/>
            <person name="Cheong K."/>
            <person name="Kim K.T."/>
            <person name="Jung K."/>
            <person name="Lee G.W."/>
            <person name="Oh S.K."/>
            <person name="Bae C."/>
            <person name="Kim S.B."/>
            <person name="Lee H.Y."/>
            <person name="Kim S.Y."/>
            <person name="Kim M.S."/>
            <person name="Kang B.C."/>
            <person name="Jo Y.D."/>
            <person name="Yang H.B."/>
            <person name="Jeong H.J."/>
            <person name="Kang W.H."/>
            <person name="Kwon J.K."/>
            <person name="Shin C."/>
            <person name="Lim J.Y."/>
            <person name="Park J.H."/>
            <person name="Huh J.H."/>
            <person name="Kim J.S."/>
            <person name="Kim B.D."/>
            <person name="Cohen O."/>
            <person name="Paran I."/>
            <person name="Suh M.C."/>
            <person name="Lee S.B."/>
            <person name="Kim Y.K."/>
            <person name="Shin Y."/>
            <person name="Noh S.J."/>
            <person name="Park J."/>
            <person name="Seo Y.S."/>
            <person name="Kwon S.Y."/>
            <person name="Kim H.A."/>
            <person name="Park J.M."/>
            <person name="Kim H.J."/>
            <person name="Choi S.B."/>
            <person name="Bosland P.W."/>
            <person name="Reeves G."/>
            <person name="Jo S.H."/>
            <person name="Lee B.W."/>
            <person name="Cho H.T."/>
            <person name="Choi H.S."/>
            <person name="Lee M.S."/>
            <person name="Yu Y."/>
            <person name="Do Choi Y."/>
            <person name="Park B.S."/>
            <person name="van Deynze A."/>
            <person name="Ashrafi H."/>
            <person name="Hill T."/>
            <person name="Kim W.T."/>
            <person name="Pai H.S."/>
            <person name="Ahn H.K."/>
            <person name="Yeam I."/>
            <person name="Giovannoni J.J."/>
            <person name="Rose J.K."/>
            <person name="Sorensen I."/>
            <person name="Lee S.J."/>
            <person name="Kim R.W."/>
            <person name="Choi I.Y."/>
            <person name="Choi B.S."/>
            <person name="Lim J.S."/>
            <person name="Lee Y.H."/>
            <person name="Choi D."/>
        </authorList>
    </citation>
    <scope>NUCLEOTIDE SEQUENCE [LARGE SCALE GENOMIC DNA]</scope>
    <source>
        <strain evidence="2">cv. CM334</strain>
    </source>
</reference>
<dbReference type="AlphaFoldDB" id="A0A2G2Z4M6"/>
<name>A0A2G2Z4M6_CAPAN</name>
<evidence type="ECO:0000313" key="1">
    <source>
        <dbReference type="EMBL" id="PHT76929.1"/>
    </source>
</evidence>
<dbReference type="Proteomes" id="UP000222542">
    <property type="component" value="Unassembled WGS sequence"/>
</dbReference>
<proteinExistence type="predicted"/>